<proteinExistence type="predicted"/>
<gene>
    <name evidence="1" type="ORF">RFULGI_LOCUS10844</name>
</gene>
<accession>A0A9N9HY39</accession>
<keyword evidence="2" id="KW-1185">Reference proteome</keyword>
<dbReference type="Proteomes" id="UP000789396">
    <property type="component" value="Unassembled WGS sequence"/>
</dbReference>
<sequence length="49" mass="5693">KDTKLEKVIRQQIPVKDETGKVLYGCFDYVYFCSNACQMLGEKHIIKPN</sequence>
<dbReference type="EMBL" id="CAJVPZ010022277">
    <property type="protein sequence ID" value="CAG8711000.1"/>
    <property type="molecule type" value="Genomic_DNA"/>
</dbReference>
<evidence type="ECO:0000313" key="2">
    <source>
        <dbReference type="Proteomes" id="UP000789396"/>
    </source>
</evidence>
<evidence type="ECO:0000313" key="1">
    <source>
        <dbReference type="EMBL" id="CAG8711000.1"/>
    </source>
</evidence>
<reference evidence="1" key="1">
    <citation type="submission" date="2021-06" db="EMBL/GenBank/DDBJ databases">
        <authorList>
            <person name="Kallberg Y."/>
            <person name="Tangrot J."/>
            <person name="Rosling A."/>
        </authorList>
    </citation>
    <scope>NUCLEOTIDE SEQUENCE</scope>
    <source>
        <strain evidence="1">IN212</strain>
    </source>
</reference>
<feature type="non-terminal residue" evidence="1">
    <location>
        <position position="1"/>
    </location>
</feature>
<dbReference type="AlphaFoldDB" id="A0A9N9HY39"/>
<protein>
    <submittedName>
        <fullName evidence="1">19167_t:CDS:1</fullName>
    </submittedName>
</protein>
<name>A0A9N9HY39_9GLOM</name>
<comment type="caution">
    <text evidence="1">The sequence shown here is derived from an EMBL/GenBank/DDBJ whole genome shotgun (WGS) entry which is preliminary data.</text>
</comment>
<organism evidence="1 2">
    <name type="scientific">Racocetra fulgida</name>
    <dbReference type="NCBI Taxonomy" id="60492"/>
    <lineage>
        <taxon>Eukaryota</taxon>
        <taxon>Fungi</taxon>
        <taxon>Fungi incertae sedis</taxon>
        <taxon>Mucoromycota</taxon>
        <taxon>Glomeromycotina</taxon>
        <taxon>Glomeromycetes</taxon>
        <taxon>Diversisporales</taxon>
        <taxon>Gigasporaceae</taxon>
        <taxon>Racocetra</taxon>
    </lineage>
</organism>